<accession>A0AAV0DZH5</accession>
<dbReference type="PANTHER" id="PTHR33179">
    <property type="entry name" value="VQ MOTIF-CONTAINING PROTEIN"/>
    <property type="match status" value="1"/>
</dbReference>
<keyword evidence="4" id="KW-1185">Reference proteome</keyword>
<proteinExistence type="predicted"/>
<organism evidence="3 4">
    <name type="scientific">Cuscuta epithymum</name>
    <dbReference type="NCBI Taxonomy" id="186058"/>
    <lineage>
        <taxon>Eukaryota</taxon>
        <taxon>Viridiplantae</taxon>
        <taxon>Streptophyta</taxon>
        <taxon>Embryophyta</taxon>
        <taxon>Tracheophyta</taxon>
        <taxon>Spermatophyta</taxon>
        <taxon>Magnoliopsida</taxon>
        <taxon>eudicotyledons</taxon>
        <taxon>Gunneridae</taxon>
        <taxon>Pentapetalae</taxon>
        <taxon>asterids</taxon>
        <taxon>lamiids</taxon>
        <taxon>Solanales</taxon>
        <taxon>Convolvulaceae</taxon>
        <taxon>Cuscuteae</taxon>
        <taxon>Cuscuta</taxon>
        <taxon>Cuscuta subgen. Cuscuta</taxon>
    </lineage>
</organism>
<feature type="compositionally biased region" description="Low complexity" evidence="1">
    <location>
        <begin position="1"/>
        <end position="12"/>
    </location>
</feature>
<feature type="region of interest" description="Disordered" evidence="1">
    <location>
        <begin position="252"/>
        <end position="292"/>
    </location>
</feature>
<feature type="region of interest" description="Disordered" evidence="1">
    <location>
        <begin position="1"/>
        <end position="40"/>
    </location>
</feature>
<dbReference type="PANTHER" id="PTHR33179:SF4">
    <property type="entry name" value="VQ MOTIF-CONTAINING PROTEIN"/>
    <property type="match status" value="1"/>
</dbReference>
<feature type="compositionally biased region" description="Gly residues" evidence="1">
    <location>
        <begin position="13"/>
        <end position="22"/>
    </location>
</feature>
<feature type="domain" description="VQ" evidence="2">
    <location>
        <begin position="171"/>
        <end position="195"/>
    </location>
</feature>
<comment type="caution">
    <text evidence="3">The sequence shown here is derived from an EMBL/GenBank/DDBJ whole genome shotgun (WGS) entry which is preliminary data.</text>
</comment>
<name>A0AAV0DZH5_9ASTE</name>
<evidence type="ECO:0000256" key="1">
    <source>
        <dbReference type="SAM" id="MobiDB-lite"/>
    </source>
</evidence>
<dbReference type="Proteomes" id="UP001152523">
    <property type="component" value="Unassembled WGS sequence"/>
</dbReference>
<feature type="compositionally biased region" description="Polar residues" evidence="1">
    <location>
        <begin position="260"/>
        <end position="271"/>
    </location>
</feature>
<feature type="compositionally biased region" description="Basic residues" evidence="1">
    <location>
        <begin position="161"/>
        <end position="170"/>
    </location>
</feature>
<evidence type="ECO:0000259" key="2">
    <source>
        <dbReference type="Pfam" id="PF05678"/>
    </source>
</evidence>
<dbReference type="InterPro" id="IPR008889">
    <property type="entry name" value="VQ"/>
</dbReference>
<feature type="region of interest" description="Disordered" evidence="1">
    <location>
        <begin position="131"/>
        <end position="174"/>
    </location>
</feature>
<dbReference type="Pfam" id="PF05678">
    <property type="entry name" value="VQ"/>
    <property type="match status" value="1"/>
</dbReference>
<evidence type="ECO:0000313" key="3">
    <source>
        <dbReference type="EMBL" id="CAH9113371.1"/>
    </source>
</evidence>
<protein>
    <recommendedName>
        <fullName evidence="2">VQ domain-containing protein</fullName>
    </recommendedName>
</protein>
<dbReference type="InterPro" id="IPR039609">
    <property type="entry name" value="VQ_15/22"/>
</dbReference>
<reference evidence="3" key="1">
    <citation type="submission" date="2022-07" db="EMBL/GenBank/DDBJ databases">
        <authorList>
            <person name="Macas J."/>
            <person name="Novak P."/>
            <person name="Neumann P."/>
        </authorList>
    </citation>
    <scope>NUCLEOTIDE SEQUENCE</scope>
</reference>
<dbReference type="AlphaFoldDB" id="A0AAV0DZH5"/>
<evidence type="ECO:0000313" key="4">
    <source>
        <dbReference type="Proteomes" id="UP001152523"/>
    </source>
</evidence>
<dbReference type="EMBL" id="CAMAPF010000204">
    <property type="protein sequence ID" value="CAH9113371.1"/>
    <property type="molecule type" value="Genomic_DNA"/>
</dbReference>
<sequence>MDSGSSGSIQSLSGGGGGGGGGDNEEFDIDSSRLGGGEESIHNFCMDFGQPQSMFLSATTFPQPLPNLKSSFYVDNNINGRDLVWPPPPPGLLVRPEPGFPNFAADFVPPPSSPPLSAILGTAAAASHHQRFLSASSSSSPVQPTAEMCGPDPAPAQPVKNSKKRSRASRRAPTTVLTTDTANFRQMVQEFTGIPMDPFSVGSPYSRRLDLFSTASGSARLDGLGVSPLFNRNGSGSNPSMGMAKESPDLFNMRLPTVQPPSTDNQSSGNQEHLLVSGNMYSGRRRTDERSS</sequence>
<gene>
    <name evidence="3" type="ORF">CEPIT_LOCUS20262</name>
</gene>